<dbReference type="Pfam" id="PF03734">
    <property type="entry name" value="YkuD"/>
    <property type="match status" value="1"/>
</dbReference>
<organism evidence="9 10">
    <name type="scientific">Candidatus Amunia macphersoniae</name>
    <dbReference type="NCBI Taxonomy" id="3127014"/>
    <lineage>
        <taxon>Bacteria</taxon>
        <taxon>Bacillati</taxon>
        <taxon>Candidatus Dormiibacterota</taxon>
        <taxon>Candidatus Dormibacteria</taxon>
        <taxon>Candidatus Aeolococcales</taxon>
        <taxon>Candidatus Aeolococcaceae</taxon>
        <taxon>Candidatus Amunia</taxon>
    </lineage>
</organism>
<feature type="domain" description="L,D-TPase catalytic" evidence="8">
    <location>
        <begin position="337"/>
        <end position="466"/>
    </location>
</feature>
<proteinExistence type="predicted"/>
<dbReference type="CDD" id="cd16913">
    <property type="entry name" value="YkuD_like"/>
    <property type="match status" value="1"/>
</dbReference>
<gene>
    <name evidence="9" type="ORF">JF887_03945</name>
</gene>
<feature type="signal peptide" evidence="7">
    <location>
        <begin position="1"/>
        <end position="20"/>
    </location>
</feature>
<evidence type="ECO:0000259" key="8">
    <source>
        <dbReference type="PROSITE" id="PS52029"/>
    </source>
</evidence>
<keyword evidence="4 6" id="KW-0573">Peptidoglycan synthesis</keyword>
<comment type="pathway">
    <text evidence="1 6">Cell wall biogenesis; peptidoglycan biosynthesis.</text>
</comment>
<keyword evidence="2" id="KW-0808">Transferase</keyword>
<sequence length="467" mass="47950">MRSLLVALSAACCVMATACASTSAPTAARTTVPANNATRQASFVSQAHQLTAAWDQDVAQGVPAASLVPLRQQLTASPYQTAPASSSVWNSNGGSRLLTSLTDQTTIAWIAAVDASRQRASAVLDRWTAVVTQYASYVPGDATNAAAAWPAQLAAAYAPAEIDKLGTSWSTTVDAVQQTASVNRAHGVVLQPYSSVSQLISVADGAAATARADGLNDPDVPALLSALQAAAAGGGFPEAAIRALQSPLRTLRELINQENGVAAALAGLQRDIGAAAALNTTNAASFPAQYGDIAAAFHAASDSPSLGAVAARIAALDSTVNADPAANGCGRGAAGGKVITISLSQQRVVFSQDGCTVRTSLVTTGRDQLRTPTGTFHIFSKATHFTFISPWPKGSPFYYYPSVANYAMGFAGGGYYIHDAPWEPDSAFGPGSQNSSNASHGCVHIESSVMPWLYGWADMGTTVVITG</sequence>
<dbReference type="InterPro" id="IPR038063">
    <property type="entry name" value="Transpep_catalytic_dom"/>
</dbReference>
<evidence type="ECO:0000256" key="5">
    <source>
        <dbReference type="ARBA" id="ARBA00023316"/>
    </source>
</evidence>
<dbReference type="GO" id="GO:0071972">
    <property type="term" value="F:peptidoglycan L,D-transpeptidase activity"/>
    <property type="evidence" value="ECO:0007669"/>
    <property type="project" value="TreeGrafter"/>
</dbReference>
<dbReference type="Proteomes" id="UP000614410">
    <property type="component" value="Unassembled WGS sequence"/>
</dbReference>
<dbReference type="PROSITE" id="PS51257">
    <property type="entry name" value="PROKAR_LIPOPROTEIN"/>
    <property type="match status" value="1"/>
</dbReference>
<reference evidence="9 10" key="1">
    <citation type="submission" date="2020-10" db="EMBL/GenBank/DDBJ databases">
        <title>Ca. Dormibacterota MAGs.</title>
        <authorList>
            <person name="Montgomery K."/>
        </authorList>
    </citation>
    <scope>NUCLEOTIDE SEQUENCE [LARGE SCALE GENOMIC DNA]</scope>
    <source>
        <strain evidence="9">Mitchell_Peninsula_5</strain>
    </source>
</reference>
<evidence type="ECO:0000256" key="3">
    <source>
        <dbReference type="ARBA" id="ARBA00022960"/>
    </source>
</evidence>
<feature type="chain" id="PRO_5037459717" evidence="7">
    <location>
        <begin position="21"/>
        <end position="467"/>
    </location>
</feature>
<dbReference type="AlphaFoldDB" id="A0A934NFV6"/>
<dbReference type="InterPro" id="IPR050979">
    <property type="entry name" value="LD-transpeptidase"/>
</dbReference>
<dbReference type="SUPFAM" id="SSF141523">
    <property type="entry name" value="L,D-transpeptidase catalytic domain-like"/>
    <property type="match status" value="1"/>
</dbReference>
<dbReference type="GO" id="GO:0008360">
    <property type="term" value="P:regulation of cell shape"/>
    <property type="evidence" value="ECO:0007669"/>
    <property type="project" value="UniProtKB-UniRule"/>
</dbReference>
<accession>A0A934NFV6</accession>
<feature type="active site" description="Proton donor/acceptor" evidence="6">
    <location>
        <position position="418"/>
    </location>
</feature>
<evidence type="ECO:0000313" key="9">
    <source>
        <dbReference type="EMBL" id="MBJ7608571.1"/>
    </source>
</evidence>
<dbReference type="GO" id="GO:0016740">
    <property type="term" value="F:transferase activity"/>
    <property type="evidence" value="ECO:0007669"/>
    <property type="project" value="UniProtKB-KW"/>
</dbReference>
<keyword evidence="5 6" id="KW-0961">Cell wall biogenesis/degradation</keyword>
<protein>
    <submittedName>
        <fullName evidence="9">L,D-transpeptidase</fullName>
    </submittedName>
</protein>
<comment type="caution">
    <text evidence="9">The sequence shown here is derived from an EMBL/GenBank/DDBJ whole genome shotgun (WGS) entry which is preliminary data.</text>
</comment>
<dbReference type="PANTHER" id="PTHR30582:SF2">
    <property type="entry name" value="L,D-TRANSPEPTIDASE YCIB-RELATED"/>
    <property type="match status" value="1"/>
</dbReference>
<evidence type="ECO:0000256" key="7">
    <source>
        <dbReference type="SAM" id="SignalP"/>
    </source>
</evidence>
<dbReference type="InterPro" id="IPR005490">
    <property type="entry name" value="LD_TPept_cat_dom"/>
</dbReference>
<evidence type="ECO:0000256" key="1">
    <source>
        <dbReference type="ARBA" id="ARBA00004752"/>
    </source>
</evidence>
<evidence type="ECO:0000256" key="6">
    <source>
        <dbReference type="PROSITE-ProRule" id="PRU01373"/>
    </source>
</evidence>
<evidence type="ECO:0000256" key="4">
    <source>
        <dbReference type="ARBA" id="ARBA00022984"/>
    </source>
</evidence>
<dbReference type="GO" id="GO:0071555">
    <property type="term" value="P:cell wall organization"/>
    <property type="evidence" value="ECO:0007669"/>
    <property type="project" value="UniProtKB-UniRule"/>
</dbReference>
<dbReference type="EMBL" id="JAEKNN010000019">
    <property type="protein sequence ID" value="MBJ7608571.1"/>
    <property type="molecule type" value="Genomic_DNA"/>
</dbReference>
<dbReference type="GO" id="GO:0005576">
    <property type="term" value="C:extracellular region"/>
    <property type="evidence" value="ECO:0007669"/>
    <property type="project" value="TreeGrafter"/>
</dbReference>
<dbReference type="Gene3D" id="2.40.440.10">
    <property type="entry name" value="L,D-transpeptidase catalytic domain-like"/>
    <property type="match status" value="1"/>
</dbReference>
<feature type="active site" description="Nucleophile" evidence="6">
    <location>
        <position position="442"/>
    </location>
</feature>
<name>A0A934NFV6_9BACT</name>
<dbReference type="GO" id="GO:0018104">
    <property type="term" value="P:peptidoglycan-protein cross-linking"/>
    <property type="evidence" value="ECO:0007669"/>
    <property type="project" value="TreeGrafter"/>
</dbReference>
<dbReference type="PROSITE" id="PS52029">
    <property type="entry name" value="LD_TPASE"/>
    <property type="match status" value="1"/>
</dbReference>
<keyword evidence="7" id="KW-0732">Signal</keyword>
<evidence type="ECO:0000256" key="2">
    <source>
        <dbReference type="ARBA" id="ARBA00022679"/>
    </source>
</evidence>
<dbReference type="PANTHER" id="PTHR30582">
    <property type="entry name" value="L,D-TRANSPEPTIDASE"/>
    <property type="match status" value="1"/>
</dbReference>
<keyword evidence="3 6" id="KW-0133">Cell shape</keyword>
<evidence type="ECO:0000313" key="10">
    <source>
        <dbReference type="Proteomes" id="UP000614410"/>
    </source>
</evidence>